<evidence type="ECO:0000313" key="1">
    <source>
        <dbReference type="EMBL" id="KKT99389.1"/>
    </source>
</evidence>
<sequence>MTIFTSPVTTAIKGLRVELRLDGKMITPRDGYLGKFQRGKVEIILEVEAEKDFSVFTLDNHIQPVDKAPAIRLPKGFVRQMNIVLPAAKSHLEQTLESSVFVKKIDIKPYNGYPGSGRFPINMIGIRINGEVYSLGIFCQFNRVFFAIVQRESIIATEDTAIGTVLSYNPLSGVASVHYGDKNFAHRVFWKNMPAAEKLNYCRVLPMGAVVTWDESDLTYLSHKGTTFVAEIDKITSVKL</sequence>
<reference evidence="1 2" key="1">
    <citation type="journal article" date="2015" name="Nature">
        <title>rRNA introns, odd ribosomes, and small enigmatic genomes across a large radiation of phyla.</title>
        <authorList>
            <person name="Brown C.T."/>
            <person name="Hug L.A."/>
            <person name="Thomas B.C."/>
            <person name="Sharon I."/>
            <person name="Castelle C.J."/>
            <person name="Singh A."/>
            <person name="Wilkins M.J."/>
            <person name="Williams K.H."/>
            <person name="Banfield J.F."/>
        </authorList>
    </citation>
    <scope>NUCLEOTIDE SEQUENCE [LARGE SCALE GENOMIC DNA]</scope>
</reference>
<dbReference type="AlphaFoldDB" id="A0A837IDS9"/>
<dbReference type="EMBL" id="LCKO01000010">
    <property type="protein sequence ID" value="KKT99389.1"/>
    <property type="molecule type" value="Genomic_DNA"/>
</dbReference>
<proteinExistence type="predicted"/>
<accession>A0A837IDS9</accession>
<gene>
    <name evidence="1" type="ORF">UX01_C0010G0021</name>
</gene>
<comment type="caution">
    <text evidence="1">The sequence shown here is derived from an EMBL/GenBank/DDBJ whole genome shotgun (WGS) entry which is preliminary data.</text>
</comment>
<organism evidence="1 2">
    <name type="scientific">Candidatus Collierbacteria bacterium GW2011_GWB2_45_17</name>
    <dbReference type="NCBI Taxonomy" id="1618388"/>
    <lineage>
        <taxon>Bacteria</taxon>
        <taxon>Candidatus Collieribacteriota</taxon>
    </lineage>
</organism>
<protein>
    <submittedName>
        <fullName evidence="1">Uncharacterized protein</fullName>
    </submittedName>
</protein>
<evidence type="ECO:0000313" key="2">
    <source>
        <dbReference type="Proteomes" id="UP000034078"/>
    </source>
</evidence>
<name>A0A837IDS9_9BACT</name>
<dbReference type="Proteomes" id="UP000034078">
    <property type="component" value="Unassembled WGS sequence"/>
</dbReference>